<dbReference type="Gene3D" id="3.30.559.10">
    <property type="entry name" value="Chloramphenicol acetyltransferase-like domain"/>
    <property type="match status" value="1"/>
</dbReference>
<evidence type="ECO:0000313" key="3">
    <source>
        <dbReference type="Proteomes" id="UP000887574"/>
    </source>
</evidence>
<dbReference type="GO" id="GO:0006631">
    <property type="term" value="P:fatty acid metabolic process"/>
    <property type="evidence" value="ECO:0007669"/>
    <property type="project" value="TreeGrafter"/>
</dbReference>
<evidence type="ECO:0000259" key="2">
    <source>
        <dbReference type="Pfam" id="PF00755"/>
    </source>
</evidence>
<evidence type="ECO:0000313" key="4">
    <source>
        <dbReference type="WBParaSite" id="jg1446"/>
    </source>
</evidence>
<name>A0A915D1P5_9BILA</name>
<dbReference type="GO" id="GO:0005739">
    <property type="term" value="C:mitochondrion"/>
    <property type="evidence" value="ECO:0007669"/>
    <property type="project" value="TreeGrafter"/>
</dbReference>
<dbReference type="PANTHER" id="PTHR22589">
    <property type="entry name" value="CARNITINE O-ACYLTRANSFERASE"/>
    <property type="match status" value="1"/>
</dbReference>
<protein>
    <submittedName>
        <fullName evidence="4">Choline/carnitine acyltransferase domain-containing protein</fullName>
    </submittedName>
</protein>
<dbReference type="GO" id="GO:0004095">
    <property type="term" value="F:carnitine O-palmitoyltransferase activity"/>
    <property type="evidence" value="ECO:0007669"/>
    <property type="project" value="TreeGrafter"/>
</dbReference>
<proteinExistence type="inferred from homology"/>
<evidence type="ECO:0000256" key="1">
    <source>
        <dbReference type="ARBA" id="ARBA00005232"/>
    </source>
</evidence>
<organism evidence="3 4">
    <name type="scientific">Ditylenchus dipsaci</name>
    <dbReference type="NCBI Taxonomy" id="166011"/>
    <lineage>
        <taxon>Eukaryota</taxon>
        <taxon>Metazoa</taxon>
        <taxon>Ecdysozoa</taxon>
        <taxon>Nematoda</taxon>
        <taxon>Chromadorea</taxon>
        <taxon>Rhabditida</taxon>
        <taxon>Tylenchina</taxon>
        <taxon>Tylenchomorpha</taxon>
        <taxon>Sphaerularioidea</taxon>
        <taxon>Anguinidae</taxon>
        <taxon>Anguininae</taxon>
        <taxon>Ditylenchus</taxon>
    </lineage>
</organism>
<dbReference type="AlphaFoldDB" id="A0A915D1P5"/>
<reference evidence="4" key="1">
    <citation type="submission" date="2022-11" db="UniProtKB">
        <authorList>
            <consortium name="WormBaseParasite"/>
        </authorList>
    </citation>
    <scope>IDENTIFICATION</scope>
</reference>
<sequence>MAIQLANYKDQGKFGLTYEATSGRFYSYSRTETLRSVTKESCAFVKAMLNNSATDSERLKLLRQACVCHYKRNRLAMTGQAIDRHLFVLYVMSQATNTKSPFLQHYVSQKWLLSTSQPPVMTGLMDEDGQPETSWVGANFGLLPRMDMDSENTDSQRFRQLLSESLRQMADLFNERANA</sequence>
<dbReference type="SUPFAM" id="SSF52777">
    <property type="entry name" value="CoA-dependent acyltransferases"/>
    <property type="match status" value="1"/>
</dbReference>
<dbReference type="InterPro" id="IPR000542">
    <property type="entry name" value="Carn_acyl_trans"/>
</dbReference>
<comment type="similarity">
    <text evidence="1">Belongs to the carnitine/choline acetyltransferase family.</text>
</comment>
<dbReference type="InterPro" id="IPR039551">
    <property type="entry name" value="Cho/carn_acyl_trans"/>
</dbReference>
<dbReference type="InterPro" id="IPR023213">
    <property type="entry name" value="CAT-like_dom_sf"/>
</dbReference>
<dbReference type="PANTHER" id="PTHR22589:SF99">
    <property type="entry name" value="CHOLINE_CARNITINE ACYLTRANSFERASE DOMAIN-CONTAINING PROTEIN"/>
    <property type="match status" value="1"/>
</dbReference>
<dbReference type="Proteomes" id="UP000887574">
    <property type="component" value="Unplaced"/>
</dbReference>
<accession>A0A915D1P5</accession>
<dbReference type="WBParaSite" id="jg1446">
    <property type="protein sequence ID" value="jg1446"/>
    <property type="gene ID" value="jg1446"/>
</dbReference>
<dbReference type="Pfam" id="PF00755">
    <property type="entry name" value="Carn_acyltransf"/>
    <property type="match status" value="1"/>
</dbReference>
<dbReference type="GO" id="GO:0009437">
    <property type="term" value="P:carnitine metabolic process"/>
    <property type="evidence" value="ECO:0007669"/>
    <property type="project" value="TreeGrafter"/>
</dbReference>
<keyword evidence="3" id="KW-1185">Reference proteome</keyword>
<feature type="domain" description="Choline/carnitine acyltransferase" evidence="2">
    <location>
        <begin position="1"/>
        <end position="120"/>
    </location>
</feature>